<protein>
    <submittedName>
        <fullName evidence="1">Uncharacterized protein</fullName>
    </submittedName>
</protein>
<keyword evidence="2" id="KW-1185">Reference proteome</keyword>
<reference evidence="1" key="1">
    <citation type="submission" date="2019-10" db="EMBL/GenBank/DDBJ databases">
        <title>Draft genome sequece of Microseira wollei NIES-4236.</title>
        <authorList>
            <person name="Yamaguchi H."/>
            <person name="Suzuki S."/>
            <person name="Kawachi M."/>
        </authorList>
    </citation>
    <scope>NUCLEOTIDE SEQUENCE</scope>
    <source>
        <strain evidence="1">NIES-4236</strain>
    </source>
</reference>
<dbReference type="Proteomes" id="UP001050975">
    <property type="component" value="Unassembled WGS sequence"/>
</dbReference>
<comment type="caution">
    <text evidence="1">The sequence shown here is derived from an EMBL/GenBank/DDBJ whole genome shotgun (WGS) entry which is preliminary data.</text>
</comment>
<evidence type="ECO:0000313" key="2">
    <source>
        <dbReference type="Proteomes" id="UP001050975"/>
    </source>
</evidence>
<dbReference type="AlphaFoldDB" id="A0AAV3X6U3"/>
<organism evidence="1 2">
    <name type="scientific">Microseira wollei NIES-4236</name>
    <dbReference type="NCBI Taxonomy" id="2530354"/>
    <lineage>
        <taxon>Bacteria</taxon>
        <taxon>Bacillati</taxon>
        <taxon>Cyanobacteriota</taxon>
        <taxon>Cyanophyceae</taxon>
        <taxon>Oscillatoriophycideae</taxon>
        <taxon>Aerosakkonematales</taxon>
        <taxon>Aerosakkonemataceae</taxon>
        <taxon>Microseira</taxon>
    </lineage>
</organism>
<proteinExistence type="predicted"/>
<evidence type="ECO:0000313" key="1">
    <source>
        <dbReference type="EMBL" id="GET36345.1"/>
    </source>
</evidence>
<dbReference type="EMBL" id="BLAY01000012">
    <property type="protein sequence ID" value="GET36345.1"/>
    <property type="molecule type" value="Genomic_DNA"/>
</dbReference>
<gene>
    <name evidence="1" type="ORF">MiSe_10930</name>
</gene>
<sequence length="96" mass="10945">MARQNRSLHRVGTRDSPLELRTSADQFWLNVLLSWLTRSTCTPVIHARDAVQAPGRFRRVWYVGTLGNLNLLVLNAQKNVRRYHYALVATVVSLGT</sequence>
<name>A0AAV3X6U3_9CYAN</name>
<accession>A0AAV3X6U3</accession>